<proteinExistence type="predicted"/>
<reference evidence="1 2" key="1">
    <citation type="submission" date="2015-01" db="EMBL/GenBank/DDBJ databases">
        <title>Evolution of Trichinella species and genotypes.</title>
        <authorList>
            <person name="Korhonen P.K."/>
            <person name="Edoardo P."/>
            <person name="Giuseppe L.R."/>
            <person name="Gasser R.B."/>
        </authorList>
    </citation>
    <scope>NUCLEOTIDE SEQUENCE [LARGE SCALE GENOMIC DNA]</scope>
    <source>
        <strain evidence="1">ISS3</strain>
    </source>
</reference>
<keyword evidence="2" id="KW-1185">Reference proteome</keyword>
<dbReference type="InParanoid" id="A0A0V1B5B0"/>
<dbReference type="Proteomes" id="UP000054776">
    <property type="component" value="Unassembled WGS sequence"/>
</dbReference>
<protein>
    <submittedName>
        <fullName evidence="1">Uncharacterized protein</fullName>
    </submittedName>
</protein>
<organism evidence="1 2">
    <name type="scientific">Trichinella spiralis</name>
    <name type="common">Trichina worm</name>
    <dbReference type="NCBI Taxonomy" id="6334"/>
    <lineage>
        <taxon>Eukaryota</taxon>
        <taxon>Metazoa</taxon>
        <taxon>Ecdysozoa</taxon>
        <taxon>Nematoda</taxon>
        <taxon>Enoplea</taxon>
        <taxon>Dorylaimia</taxon>
        <taxon>Trichinellida</taxon>
        <taxon>Trichinellidae</taxon>
        <taxon>Trichinella</taxon>
    </lineage>
</organism>
<dbReference type="EMBL" id="JYDH01000103">
    <property type="protein sequence ID" value="KRY32167.1"/>
    <property type="molecule type" value="Genomic_DNA"/>
</dbReference>
<dbReference type="OrthoDB" id="5920213at2759"/>
<evidence type="ECO:0000313" key="1">
    <source>
        <dbReference type="EMBL" id="KRY32167.1"/>
    </source>
</evidence>
<name>A0A0V1B5B0_TRISP</name>
<accession>A0A0V1B5B0</accession>
<dbReference type="AlphaFoldDB" id="A0A0V1B5B0"/>
<gene>
    <name evidence="1" type="ORF">T01_15071</name>
</gene>
<evidence type="ECO:0000313" key="2">
    <source>
        <dbReference type="Proteomes" id="UP000054776"/>
    </source>
</evidence>
<comment type="caution">
    <text evidence="1">The sequence shown here is derived from an EMBL/GenBank/DDBJ whole genome shotgun (WGS) entry which is preliminary data.</text>
</comment>
<sequence length="96" mass="10998">MLVATLYGMDMIFTLARYMTVLNFENARFADYNEMFCCGLELHVRKDRSQPKGDANLLKIHIVCIIKQCCLIRKGSAFVVATGKLYLLINLTIWFG</sequence>